<accession>A0A3P7N5F2</accession>
<dbReference type="EMBL" id="UYRU01091423">
    <property type="protein sequence ID" value="VDN37675.1"/>
    <property type="molecule type" value="Genomic_DNA"/>
</dbReference>
<proteinExistence type="predicted"/>
<dbReference type="Proteomes" id="UP000281553">
    <property type="component" value="Unassembled WGS sequence"/>
</dbReference>
<name>A0A3P7N5F2_DIBLA</name>
<sequence>MDSPTCPVCRCRGGGLGADIIRLTCTAAIMGSGVACSADPNPPVALIFQNYYRGFFFDSVSRLQFYYPCSLSLSICSCPGFPLARQQSYMHQYHYPNLETAEEDGRLKHPRFVRVGSGRLVSTCGTRDAIRNRMIAQNALLDPPVQQPYVNNTLEEEDDENLDFDPSRHHHPMGRRVNSLESLQQIFRQGPWLLFARV</sequence>
<reference evidence="1 2" key="1">
    <citation type="submission" date="2018-11" db="EMBL/GenBank/DDBJ databases">
        <authorList>
            <consortium name="Pathogen Informatics"/>
        </authorList>
    </citation>
    <scope>NUCLEOTIDE SEQUENCE [LARGE SCALE GENOMIC DNA]</scope>
</reference>
<dbReference type="AlphaFoldDB" id="A0A3P7N5F2"/>
<evidence type="ECO:0000313" key="2">
    <source>
        <dbReference type="Proteomes" id="UP000281553"/>
    </source>
</evidence>
<dbReference type="OrthoDB" id="10601237at2759"/>
<keyword evidence="2" id="KW-1185">Reference proteome</keyword>
<evidence type="ECO:0000313" key="1">
    <source>
        <dbReference type="EMBL" id="VDN37675.1"/>
    </source>
</evidence>
<organism evidence="1 2">
    <name type="scientific">Dibothriocephalus latus</name>
    <name type="common">Fish tapeworm</name>
    <name type="synonym">Diphyllobothrium latum</name>
    <dbReference type="NCBI Taxonomy" id="60516"/>
    <lineage>
        <taxon>Eukaryota</taxon>
        <taxon>Metazoa</taxon>
        <taxon>Spiralia</taxon>
        <taxon>Lophotrochozoa</taxon>
        <taxon>Platyhelminthes</taxon>
        <taxon>Cestoda</taxon>
        <taxon>Eucestoda</taxon>
        <taxon>Diphyllobothriidea</taxon>
        <taxon>Diphyllobothriidae</taxon>
        <taxon>Dibothriocephalus</taxon>
    </lineage>
</organism>
<protein>
    <submittedName>
        <fullName evidence="1">Uncharacterized protein</fullName>
    </submittedName>
</protein>
<gene>
    <name evidence="1" type="ORF">DILT_LOCUS17388</name>
</gene>